<protein>
    <recommendedName>
        <fullName evidence="2">CRIB domain-containing protein</fullName>
    </recommendedName>
</protein>
<dbReference type="InterPro" id="IPR044509">
    <property type="entry name" value="RIC2/4"/>
</dbReference>
<feature type="compositionally biased region" description="Acidic residues" evidence="1">
    <location>
        <begin position="157"/>
        <end position="171"/>
    </location>
</feature>
<sequence length="282" mass="32047">MAQYGALSPPQKERKLLLDEKKKQRKWEDKYELRMCLKMISSFQNGLFNTAFVQRRLSVSYRFSGKDINYRGVFPSFPRFQGKYNPIHPNHFINLSIFSLSPTLCAGVCEQNMRDRMERFVLLPFTAGCISESSIAVGLQQAKRSKMDMGSTPTSEKDEDEEQYEEDEESLSGESLKSPPSLLAIPRFQKLFKNLKNFSQSFVYKDELEDTEMGMEIGLPTDVKHVTHIGLDGCASSILSKGWNNLTNPDMTNLPSFSSTPLQLAMAKNAENPTIRSLLETK</sequence>
<feature type="domain" description="CRIB" evidence="2">
    <location>
        <begin position="217"/>
        <end position="230"/>
    </location>
</feature>
<organism evidence="3">
    <name type="scientific">Salvia splendens</name>
    <name type="common">Scarlet sage</name>
    <dbReference type="NCBI Taxonomy" id="180675"/>
    <lineage>
        <taxon>Eukaryota</taxon>
        <taxon>Viridiplantae</taxon>
        <taxon>Streptophyta</taxon>
        <taxon>Embryophyta</taxon>
        <taxon>Tracheophyta</taxon>
        <taxon>Spermatophyta</taxon>
        <taxon>Magnoliopsida</taxon>
        <taxon>eudicotyledons</taxon>
        <taxon>Gunneridae</taxon>
        <taxon>Pentapetalae</taxon>
        <taxon>asterids</taxon>
        <taxon>lamiids</taxon>
        <taxon>Lamiales</taxon>
        <taxon>Lamiaceae</taxon>
        <taxon>Nepetoideae</taxon>
        <taxon>Mentheae</taxon>
        <taxon>Salviinae</taxon>
        <taxon>Salvia</taxon>
        <taxon>Salvia subgen. Calosphace</taxon>
        <taxon>core Calosphace</taxon>
    </lineage>
</organism>
<comment type="caution">
    <text evidence="3">The sequence shown here is derived from an EMBL/GenBank/DDBJ whole genome shotgun (WGS) entry which is preliminary data.</text>
</comment>
<keyword evidence="4" id="KW-1185">Reference proteome</keyword>
<name>A0A8X8WYE4_SALSN</name>
<dbReference type="Proteomes" id="UP000298416">
    <property type="component" value="Unassembled WGS sequence"/>
</dbReference>
<proteinExistence type="predicted"/>
<reference evidence="3" key="2">
    <citation type="submission" date="2020-08" db="EMBL/GenBank/DDBJ databases">
        <title>Plant Genome Project.</title>
        <authorList>
            <person name="Zhang R.-G."/>
        </authorList>
    </citation>
    <scope>NUCLEOTIDE SEQUENCE</scope>
    <source>
        <strain evidence="3">Huo1</strain>
        <tissue evidence="3">Leaf</tissue>
    </source>
</reference>
<evidence type="ECO:0000313" key="4">
    <source>
        <dbReference type="Proteomes" id="UP000298416"/>
    </source>
</evidence>
<evidence type="ECO:0000256" key="1">
    <source>
        <dbReference type="SAM" id="MobiDB-lite"/>
    </source>
</evidence>
<dbReference type="EMBL" id="PNBA02000014">
    <property type="protein sequence ID" value="KAG6402363.1"/>
    <property type="molecule type" value="Genomic_DNA"/>
</dbReference>
<accession>A0A8X8WYE4</accession>
<dbReference type="CDD" id="cd00132">
    <property type="entry name" value="CRIB"/>
    <property type="match status" value="1"/>
</dbReference>
<evidence type="ECO:0000259" key="2">
    <source>
        <dbReference type="PROSITE" id="PS50108"/>
    </source>
</evidence>
<feature type="region of interest" description="Disordered" evidence="1">
    <location>
        <begin position="141"/>
        <end position="178"/>
    </location>
</feature>
<reference evidence="3" key="1">
    <citation type="submission" date="2018-01" db="EMBL/GenBank/DDBJ databases">
        <authorList>
            <person name="Mao J.F."/>
        </authorList>
    </citation>
    <scope>NUCLEOTIDE SEQUENCE</scope>
    <source>
        <strain evidence="3">Huo1</strain>
        <tissue evidence="3">Leaf</tissue>
    </source>
</reference>
<dbReference type="PANTHER" id="PTHR46931">
    <property type="entry name" value="CRIB DOMAIN-CONTAINING PROTEIN RIC2"/>
    <property type="match status" value="1"/>
</dbReference>
<dbReference type="AlphaFoldDB" id="A0A8X8WYE4"/>
<gene>
    <name evidence="3" type="ORF">SASPL_139241</name>
</gene>
<dbReference type="PROSITE" id="PS50108">
    <property type="entry name" value="CRIB"/>
    <property type="match status" value="1"/>
</dbReference>
<evidence type="ECO:0000313" key="3">
    <source>
        <dbReference type="EMBL" id="KAG6402363.1"/>
    </source>
</evidence>
<dbReference type="PANTHER" id="PTHR46931:SF15">
    <property type="entry name" value="CRIB DOMAIN-CONTAINING PROTEIN"/>
    <property type="match status" value="1"/>
</dbReference>
<dbReference type="InterPro" id="IPR000095">
    <property type="entry name" value="CRIB_dom"/>
</dbReference>